<evidence type="ECO:0000256" key="6">
    <source>
        <dbReference type="ARBA" id="ARBA00049024"/>
    </source>
</evidence>
<dbReference type="Pfam" id="PF00171">
    <property type="entry name" value="Aldedh"/>
    <property type="match status" value="1"/>
</dbReference>
<name>A0A432WGR8_9GAMM</name>
<evidence type="ECO:0000256" key="4">
    <source>
        <dbReference type="ARBA" id="ARBA00022857"/>
    </source>
</evidence>
<keyword evidence="5 7" id="KW-0560">Oxidoreductase</keyword>
<dbReference type="InterPro" id="IPR016161">
    <property type="entry name" value="Ald_DH/histidinol_DH"/>
</dbReference>
<dbReference type="InterPro" id="IPR000965">
    <property type="entry name" value="GPR_dom"/>
</dbReference>
<protein>
    <recommendedName>
        <fullName evidence="7">Gamma-glutamyl phosphate reductase</fullName>
        <shortName evidence="7">GPR</shortName>
        <ecNumber evidence="7">1.2.1.41</ecNumber>
    </recommendedName>
    <alternativeName>
        <fullName evidence="7">Glutamate-5-semialdehyde dehydrogenase</fullName>
    </alternativeName>
    <alternativeName>
        <fullName evidence="7">Glutamyl-gamma-semialdehyde dehydrogenase</fullName>
        <shortName evidence="7">GSA dehydrogenase</shortName>
    </alternativeName>
</protein>
<evidence type="ECO:0000256" key="3">
    <source>
        <dbReference type="ARBA" id="ARBA00022650"/>
    </source>
</evidence>
<keyword evidence="2 7" id="KW-0028">Amino-acid biosynthesis</keyword>
<evidence type="ECO:0000256" key="1">
    <source>
        <dbReference type="ARBA" id="ARBA00004985"/>
    </source>
</evidence>
<proteinExistence type="inferred from homology"/>
<reference evidence="9 10" key="1">
    <citation type="journal article" date="2011" name="Front. Microbiol.">
        <title>Genomic signatures of strain selection and enhancement in Bacillus atrophaeus var. globigii, a historical biowarfare simulant.</title>
        <authorList>
            <person name="Gibbons H.S."/>
            <person name="Broomall S.M."/>
            <person name="McNew L.A."/>
            <person name="Daligault H."/>
            <person name="Chapman C."/>
            <person name="Bruce D."/>
            <person name="Karavis M."/>
            <person name="Krepps M."/>
            <person name="McGregor P.A."/>
            <person name="Hong C."/>
            <person name="Park K.H."/>
            <person name="Akmal A."/>
            <person name="Feldman A."/>
            <person name="Lin J.S."/>
            <person name="Chang W.E."/>
            <person name="Higgs B.W."/>
            <person name="Demirev P."/>
            <person name="Lindquist J."/>
            <person name="Liem A."/>
            <person name="Fochler E."/>
            <person name="Read T.D."/>
            <person name="Tapia R."/>
            <person name="Johnson S."/>
            <person name="Bishop-Lilly K.A."/>
            <person name="Detter C."/>
            <person name="Han C."/>
            <person name="Sozhamannan S."/>
            <person name="Rosenzweig C.N."/>
            <person name="Skowronski E.W."/>
        </authorList>
    </citation>
    <scope>NUCLEOTIDE SEQUENCE [LARGE SCALE GENOMIC DNA]</scope>
    <source>
        <strain evidence="9 10">Y4G10-17</strain>
    </source>
</reference>
<dbReference type="InterPro" id="IPR015590">
    <property type="entry name" value="Aldehyde_DH_dom"/>
</dbReference>
<dbReference type="InterPro" id="IPR016162">
    <property type="entry name" value="Ald_DH_N"/>
</dbReference>
<dbReference type="InterPro" id="IPR012134">
    <property type="entry name" value="Glu-5-SA_DH"/>
</dbReference>
<comment type="similarity">
    <text evidence="7">Belongs to the gamma-glutamyl phosphate reductase family.</text>
</comment>
<dbReference type="UniPathway" id="UPA00098">
    <property type="reaction ID" value="UER00360"/>
</dbReference>
<dbReference type="GO" id="GO:0050661">
    <property type="term" value="F:NADP binding"/>
    <property type="evidence" value="ECO:0007669"/>
    <property type="project" value="InterPro"/>
</dbReference>
<dbReference type="PANTHER" id="PTHR11063">
    <property type="entry name" value="GLUTAMATE SEMIALDEHYDE DEHYDROGENASE"/>
    <property type="match status" value="1"/>
</dbReference>
<sequence length="417" mass="45394">MSNVSAEQIAQRAAKAARAVANLTTDEKNQVLQRMADAIRADKDLILAENKKDLEAGHEKGLDESMMDRLELNDERIEGMATALEELIALPDPVGESYLLEERPNGMRIDKMRIPLGVICMIYEARPNVTADAGALCFKSGNAVILRCGREALGSSKVIAAAMHKALRDSGLPEDVITVVPTPDRQLMADLLQQSDYIDLVIPRGGEGLIHYVSDNSKIPVIQHYKGVCHLYVDKDADLDKALALLLNGKTQRTGVCNALEGLLVHSAVADKFFPMAAKALAEKNVKVHACNNSIKYFDGAEAIADSDFGEEYLALEIAVREVRDFDHAIEHIQEFSSGHTDVICTENEATAKRFIQIVDSAVTMWNTSSRFSDGGQLGLGAEIGISTSKLHAYGPMGLQSLTTEKFVVTGTGQIRE</sequence>
<dbReference type="InterPro" id="IPR020593">
    <property type="entry name" value="G-glutamylP_reductase_CS"/>
</dbReference>
<dbReference type="GO" id="GO:0005737">
    <property type="term" value="C:cytoplasm"/>
    <property type="evidence" value="ECO:0007669"/>
    <property type="project" value="UniProtKB-SubCell"/>
</dbReference>
<comment type="subcellular location">
    <subcellularLocation>
        <location evidence="7">Cytoplasm</location>
    </subcellularLocation>
</comment>
<dbReference type="EMBL" id="PIPO01000003">
    <property type="protein sequence ID" value="RUO32953.1"/>
    <property type="molecule type" value="Genomic_DNA"/>
</dbReference>
<dbReference type="EC" id="1.2.1.41" evidence="7"/>
<gene>
    <name evidence="7" type="primary">proA</name>
    <name evidence="9" type="ORF">CWE14_06815</name>
</gene>
<dbReference type="CDD" id="cd07079">
    <property type="entry name" value="ALDH_F18-19_ProA-GPR"/>
    <property type="match status" value="1"/>
</dbReference>
<dbReference type="AlphaFoldDB" id="A0A432WGR8"/>
<comment type="function">
    <text evidence="7">Catalyzes the NADPH-dependent reduction of L-glutamate 5-phosphate into L-glutamate 5-semialdehyde and phosphate. The product spontaneously undergoes cyclization to form 1-pyrroline-5-carboxylate.</text>
</comment>
<evidence type="ECO:0000313" key="10">
    <source>
        <dbReference type="Proteomes" id="UP000287823"/>
    </source>
</evidence>
<evidence type="ECO:0000256" key="7">
    <source>
        <dbReference type="HAMAP-Rule" id="MF_00412"/>
    </source>
</evidence>
<dbReference type="InterPro" id="IPR016163">
    <property type="entry name" value="Ald_DH_C"/>
</dbReference>
<organism evidence="9 10">
    <name type="scientific">Aliidiomarina soli</name>
    <dbReference type="NCBI Taxonomy" id="1928574"/>
    <lineage>
        <taxon>Bacteria</taxon>
        <taxon>Pseudomonadati</taxon>
        <taxon>Pseudomonadota</taxon>
        <taxon>Gammaproteobacteria</taxon>
        <taxon>Alteromonadales</taxon>
        <taxon>Idiomarinaceae</taxon>
        <taxon>Aliidiomarina</taxon>
    </lineage>
</organism>
<accession>A0A432WGR8</accession>
<evidence type="ECO:0000256" key="5">
    <source>
        <dbReference type="ARBA" id="ARBA00023002"/>
    </source>
</evidence>
<dbReference type="HAMAP" id="MF_00412">
    <property type="entry name" value="ProA"/>
    <property type="match status" value="1"/>
</dbReference>
<dbReference type="NCBIfam" id="NF001221">
    <property type="entry name" value="PRK00197.1"/>
    <property type="match status" value="1"/>
</dbReference>
<evidence type="ECO:0000256" key="2">
    <source>
        <dbReference type="ARBA" id="ARBA00022605"/>
    </source>
</evidence>
<dbReference type="PIRSF" id="PIRSF000151">
    <property type="entry name" value="GPR"/>
    <property type="match status" value="1"/>
</dbReference>
<feature type="domain" description="Aldehyde dehydrogenase" evidence="8">
    <location>
        <begin position="5"/>
        <end position="285"/>
    </location>
</feature>
<dbReference type="RefSeq" id="WP_126789932.1">
    <property type="nucleotide sequence ID" value="NZ_PIPO01000003.1"/>
</dbReference>
<comment type="caution">
    <text evidence="9">The sequence shown here is derived from an EMBL/GenBank/DDBJ whole genome shotgun (WGS) entry which is preliminary data.</text>
</comment>
<dbReference type="Gene3D" id="3.40.309.10">
    <property type="entry name" value="Aldehyde Dehydrogenase, Chain A, domain 2"/>
    <property type="match status" value="1"/>
</dbReference>
<dbReference type="NCBIfam" id="TIGR00407">
    <property type="entry name" value="proA"/>
    <property type="match status" value="1"/>
</dbReference>
<keyword evidence="7" id="KW-0963">Cytoplasm</keyword>
<keyword evidence="4 7" id="KW-0521">NADP</keyword>
<dbReference type="PROSITE" id="PS01223">
    <property type="entry name" value="PROA"/>
    <property type="match status" value="1"/>
</dbReference>
<evidence type="ECO:0000259" key="8">
    <source>
        <dbReference type="Pfam" id="PF00171"/>
    </source>
</evidence>
<dbReference type="Gene3D" id="3.40.605.10">
    <property type="entry name" value="Aldehyde Dehydrogenase, Chain A, domain 1"/>
    <property type="match status" value="1"/>
</dbReference>
<comment type="pathway">
    <text evidence="1 7">Amino-acid biosynthesis; L-proline biosynthesis; L-glutamate 5-semialdehyde from L-glutamate: step 2/2.</text>
</comment>
<comment type="catalytic activity">
    <reaction evidence="6 7">
        <text>L-glutamate 5-semialdehyde + phosphate + NADP(+) = L-glutamyl 5-phosphate + NADPH + H(+)</text>
        <dbReference type="Rhea" id="RHEA:19541"/>
        <dbReference type="ChEBI" id="CHEBI:15378"/>
        <dbReference type="ChEBI" id="CHEBI:43474"/>
        <dbReference type="ChEBI" id="CHEBI:57783"/>
        <dbReference type="ChEBI" id="CHEBI:58066"/>
        <dbReference type="ChEBI" id="CHEBI:58274"/>
        <dbReference type="ChEBI" id="CHEBI:58349"/>
        <dbReference type="EC" id="1.2.1.41"/>
    </reaction>
</comment>
<dbReference type="GO" id="GO:0055129">
    <property type="term" value="P:L-proline biosynthetic process"/>
    <property type="evidence" value="ECO:0007669"/>
    <property type="project" value="UniProtKB-UniRule"/>
</dbReference>
<keyword evidence="10" id="KW-1185">Reference proteome</keyword>
<dbReference type="PANTHER" id="PTHR11063:SF8">
    <property type="entry name" value="DELTA-1-PYRROLINE-5-CARBOXYLATE SYNTHASE"/>
    <property type="match status" value="1"/>
</dbReference>
<dbReference type="SUPFAM" id="SSF53720">
    <property type="entry name" value="ALDH-like"/>
    <property type="match status" value="1"/>
</dbReference>
<dbReference type="GO" id="GO:0004350">
    <property type="term" value="F:glutamate-5-semialdehyde dehydrogenase activity"/>
    <property type="evidence" value="ECO:0007669"/>
    <property type="project" value="UniProtKB-UniRule"/>
</dbReference>
<keyword evidence="3 7" id="KW-0641">Proline biosynthesis</keyword>
<dbReference type="Proteomes" id="UP000287823">
    <property type="component" value="Unassembled WGS sequence"/>
</dbReference>
<evidence type="ECO:0000313" key="9">
    <source>
        <dbReference type="EMBL" id="RUO32953.1"/>
    </source>
</evidence>
<dbReference type="FunFam" id="3.40.309.10:FF:000006">
    <property type="entry name" value="Gamma-glutamyl phosphate reductase"/>
    <property type="match status" value="1"/>
</dbReference>